<dbReference type="SUPFAM" id="SSF57667">
    <property type="entry name" value="beta-beta-alpha zinc fingers"/>
    <property type="match status" value="3"/>
</dbReference>
<reference evidence="7" key="2">
    <citation type="submission" date="2022-10" db="EMBL/GenBank/DDBJ databases">
        <authorList>
            <consortium name="ENA_rothamsted_submissions"/>
            <consortium name="culmorum"/>
            <person name="King R."/>
        </authorList>
    </citation>
    <scope>NUCLEOTIDE SEQUENCE</scope>
</reference>
<gene>
    <name evidence="7" type="ORF">CHIRRI_LOCUS7742</name>
</gene>
<dbReference type="GO" id="GO:0008270">
    <property type="term" value="F:zinc ion binding"/>
    <property type="evidence" value="ECO:0007669"/>
    <property type="project" value="UniProtKB-KW"/>
</dbReference>
<dbReference type="GO" id="GO:0000981">
    <property type="term" value="F:DNA-binding transcription factor activity, RNA polymerase II-specific"/>
    <property type="evidence" value="ECO:0007669"/>
    <property type="project" value="TreeGrafter"/>
</dbReference>
<dbReference type="Pfam" id="PF13912">
    <property type="entry name" value="zf-C2H2_6"/>
    <property type="match status" value="1"/>
</dbReference>
<evidence type="ECO:0000256" key="4">
    <source>
        <dbReference type="ARBA" id="ARBA00022833"/>
    </source>
</evidence>
<evidence type="ECO:0000256" key="3">
    <source>
        <dbReference type="ARBA" id="ARBA00022771"/>
    </source>
</evidence>
<feature type="domain" description="C2H2-type" evidence="6">
    <location>
        <begin position="201"/>
        <end position="228"/>
    </location>
</feature>
<evidence type="ECO:0000313" key="7">
    <source>
        <dbReference type="EMBL" id="CAG9804864.1"/>
    </source>
</evidence>
<sequence length="427" mass="49851">MEKLEKLIDPDNCMVCGILMGCYKNSLTVVTSYTQKPIFQLIEEFTNTHFSEDIVNEGGVCDSCIEKFYEYDQYQNLAQKIQEEIVSLFDSSVSENDDQQGDLNDQEVKSELIEDDEIVYDNIEDVKATELLLAEAMIETANDNQSVEVDLVEVDFLDNTKLPREFQSPEDKHKVIKSKFIKSEGDDSVIVVQLDNNAKLFQCEICERTFKEKSKLKSHRQIHTTERNFVCPTCNKAFKTQACLRSHRRVHNPVTIECDYCGKLYTQKPELIKHINFVHFNRRDYHCEICNASFGCKGHLKAHYLTHQQFRGISCEVCGYSFHTRAKLQRHMKSHSGVRDYECGICHKRFLYSYNVSAHIRHVHWKEKRKVDESSRTCSVCSKKFQKIWKLREHLQVEHQLIETEIIDECEILEDGETIEMEELVEA</sequence>
<feature type="domain" description="C2H2-type" evidence="6">
    <location>
        <begin position="313"/>
        <end position="340"/>
    </location>
</feature>
<evidence type="ECO:0000256" key="5">
    <source>
        <dbReference type="PROSITE-ProRule" id="PRU00042"/>
    </source>
</evidence>
<keyword evidence="2" id="KW-0677">Repeat</keyword>
<keyword evidence="3 5" id="KW-0863">Zinc-finger</keyword>
<evidence type="ECO:0000256" key="2">
    <source>
        <dbReference type="ARBA" id="ARBA00022737"/>
    </source>
</evidence>
<organism evidence="7 8">
    <name type="scientific">Chironomus riparius</name>
    <dbReference type="NCBI Taxonomy" id="315576"/>
    <lineage>
        <taxon>Eukaryota</taxon>
        <taxon>Metazoa</taxon>
        <taxon>Ecdysozoa</taxon>
        <taxon>Arthropoda</taxon>
        <taxon>Hexapoda</taxon>
        <taxon>Insecta</taxon>
        <taxon>Pterygota</taxon>
        <taxon>Neoptera</taxon>
        <taxon>Endopterygota</taxon>
        <taxon>Diptera</taxon>
        <taxon>Nematocera</taxon>
        <taxon>Chironomoidea</taxon>
        <taxon>Chironomidae</taxon>
        <taxon>Chironominae</taxon>
        <taxon>Chironomus</taxon>
    </lineage>
</organism>
<dbReference type="Pfam" id="PF13894">
    <property type="entry name" value="zf-C2H2_4"/>
    <property type="match status" value="1"/>
</dbReference>
<dbReference type="Pfam" id="PF00096">
    <property type="entry name" value="zf-C2H2"/>
    <property type="match status" value="3"/>
</dbReference>
<dbReference type="AlphaFoldDB" id="A0A9N9RXU8"/>
<dbReference type="GO" id="GO:0000977">
    <property type="term" value="F:RNA polymerase II transcription regulatory region sequence-specific DNA binding"/>
    <property type="evidence" value="ECO:0007669"/>
    <property type="project" value="TreeGrafter"/>
</dbReference>
<dbReference type="FunFam" id="3.30.160.60:FF:000202">
    <property type="entry name" value="Zinc finger protein 574"/>
    <property type="match status" value="1"/>
</dbReference>
<dbReference type="PANTHER" id="PTHR24409">
    <property type="entry name" value="ZINC FINGER PROTEIN 142"/>
    <property type="match status" value="1"/>
</dbReference>
<evidence type="ECO:0000313" key="8">
    <source>
        <dbReference type="Proteomes" id="UP001153620"/>
    </source>
</evidence>
<feature type="domain" description="C2H2-type" evidence="6">
    <location>
        <begin position="285"/>
        <end position="312"/>
    </location>
</feature>
<feature type="domain" description="C2H2-type" evidence="6">
    <location>
        <begin position="229"/>
        <end position="251"/>
    </location>
</feature>
<dbReference type="PROSITE" id="PS50157">
    <property type="entry name" value="ZINC_FINGER_C2H2_2"/>
    <property type="match status" value="6"/>
</dbReference>
<keyword evidence="1" id="KW-0479">Metal-binding</keyword>
<dbReference type="GO" id="GO:0032502">
    <property type="term" value="P:developmental process"/>
    <property type="evidence" value="ECO:0007669"/>
    <property type="project" value="UniProtKB-ARBA"/>
</dbReference>
<dbReference type="FunFam" id="3.30.160.60:FF:000446">
    <property type="entry name" value="Zinc finger protein"/>
    <property type="match status" value="1"/>
</dbReference>
<proteinExistence type="predicted"/>
<name>A0A9N9RXU8_9DIPT</name>
<reference evidence="7" key="1">
    <citation type="submission" date="2022-01" db="EMBL/GenBank/DDBJ databases">
        <authorList>
            <person name="King R."/>
        </authorList>
    </citation>
    <scope>NUCLEOTIDE SEQUENCE</scope>
</reference>
<dbReference type="PROSITE" id="PS00028">
    <property type="entry name" value="ZINC_FINGER_C2H2_1"/>
    <property type="match status" value="7"/>
</dbReference>
<accession>A0A9N9RXU8</accession>
<feature type="domain" description="C2H2-type" evidence="6">
    <location>
        <begin position="256"/>
        <end position="284"/>
    </location>
</feature>
<dbReference type="Gene3D" id="3.30.160.60">
    <property type="entry name" value="Classic Zinc Finger"/>
    <property type="match status" value="5"/>
</dbReference>
<evidence type="ECO:0000256" key="1">
    <source>
        <dbReference type="ARBA" id="ARBA00022723"/>
    </source>
</evidence>
<dbReference type="SMART" id="SM00355">
    <property type="entry name" value="ZnF_C2H2"/>
    <property type="match status" value="7"/>
</dbReference>
<dbReference type="PROSITE" id="PS51257">
    <property type="entry name" value="PROKAR_LIPOPROTEIN"/>
    <property type="match status" value="1"/>
</dbReference>
<dbReference type="Pfam" id="PF12874">
    <property type="entry name" value="zf-met"/>
    <property type="match status" value="1"/>
</dbReference>
<evidence type="ECO:0000259" key="6">
    <source>
        <dbReference type="PROSITE" id="PS50157"/>
    </source>
</evidence>
<dbReference type="OrthoDB" id="7736123at2759"/>
<dbReference type="PANTHER" id="PTHR24409:SF295">
    <property type="entry name" value="AZ2-RELATED"/>
    <property type="match status" value="1"/>
</dbReference>
<dbReference type="InterPro" id="IPR036236">
    <property type="entry name" value="Znf_C2H2_sf"/>
</dbReference>
<protein>
    <recommendedName>
        <fullName evidence="6">C2H2-type domain-containing protein</fullName>
    </recommendedName>
</protein>
<dbReference type="EMBL" id="OU895878">
    <property type="protein sequence ID" value="CAG9804864.1"/>
    <property type="molecule type" value="Genomic_DNA"/>
</dbReference>
<feature type="domain" description="C2H2-type" evidence="6">
    <location>
        <begin position="341"/>
        <end position="369"/>
    </location>
</feature>
<dbReference type="GO" id="GO:0005634">
    <property type="term" value="C:nucleus"/>
    <property type="evidence" value="ECO:0007669"/>
    <property type="project" value="TreeGrafter"/>
</dbReference>
<dbReference type="InterPro" id="IPR013087">
    <property type="entry name" value="Znf_C2H2_type"/>
</dbReference>
<dbReference type="Proteomes" id="UP001153620">
    <property type="component" value="Chromosome 2"/>
</dbReference>
<keyword evidence="8" id="KW-1185">Reference proteome</keyword>
<keyword evidence="4" id="KW-0862">Zinc</keyword>